<dbReference type="Pfam" id="PF04389">
    <property type="entry name" value="Peptidase_M28"/>
    <property type="match status" value="1"/>
</dbReference>
<dbReference type="Proteomes" id="UP001180453">
    <property type="component" value="Unassembled WGS sequence"/>
</dbReference>
<proteinExistence type="predicted"/>
<evidence type="ECO:0000313" key="3">
    <source>
        <dbReference type="EMBL" id="MDR7272371.1"/>
    </source>
</evidence>
<gene>
    <name evidence="3" type="ORF">J2X20_005045</name>
</gene>
<reference evidence="3 4" key="1">
    <citation type="submission" date="2023-07" db="EMBL/GenBank/DDBJ databases">
        <title>Sorghum-associated microbial communities from plants grown in Nebraska, USA.</title>
        <authorList>
            <person name="Schachtman D."/>
        </authorList>
    </citation>
    <scope>NUCLEOTIDE SEQUENCE [LARGE SCALE GENOMIC DNA]</scope>
    <source>
        <strain evidence="3 4">BE314</strain>
    </source>
</reference>
<organism evidence="3 4">
    <name type="scientific">Roseateles saccharophilus</name>
    <name type="common">Pseudomonas saccharophila</name>
    <dbReference type="NCBI Taxonomy" id="304"/>
    <lineage>
        <taxon>Bacteria</taxon>
        <taxon>Pseudomonadati</taxon>
        <taxon>Pseudomonadota</taxon>
        <taxon>Betaproteobacteria</taxon>
        <taxon>Burkholderiales</taxon>
        <taxon>Sphaerotilaceae</taxon>
        <taxon>Roseateles</taxon>
    </lineage>
</organism>
<sequence length="404" mass="44086">MLITTTGLAQAQTAEAADPVVTLVHHLDLERYKATIKGLTQFGDRRQGTARNRAALDWIETQLKSYGCTNTERLQYQFTEPAKRNPAAPRAPLAGGPAGQGGSTLFGKRAPIGVNTDPLAQPDERLRKLNEEPTPEGTGLRENVYCTKVGTTRPDEMYIVGAHMDGIGWGEAANDNGSGTALVMELARIFSLPGVTTERSIRFVLWNNEETGLNGASAYVEQRKGLQGIESPKGSGKYPEPRWLGMIQHDMMMFDHGMPVAKLDANGKPVLDAKGQPFYVAPKEQRAEADVNIEYQSTAKFADGAAKLAWHFRAANDKYATNYPAAVGFHMTNTDSTPFMDEVPAISLRENERGQQIGAGWNPHWHQPTDLFSSYTDKDFLLGLNAAQTTLAAVAQLTGARVKP</sequence>
<comment type="caution">
    <text evidence="3">The sequence shown here is derived from an EMBL/GenBank/DDBJ whole genome shotgun (WGS) entry which is preliminary data.</text>
</comment>
<feature type="domain" description="Peptidase M28" evidence="2">
    <location>
        <begin position="143"/>
        <end position="374"/>
    </location>
</feature>
<feature type="region of interest" description="Disordered" evidence="1">
    <location>
        <begin position="83"/>
        <end position="140"/>
    </location>
</feature>
<dbReference type="PANTHER" id="PTHR12147">
    <property type="entry name" value="METALLOPEPTIDASE M28 FAMILY MEMBER"/>
    <property type="match status" value="1"/>
</dbReference>
<dbReference type="SUPFAM" id="SSF53187">
    <property type="entry name" value="Zn-dependent exopeptidases"/>
    <property type="match status" value="1"/>
</dbReference>
<dbReference type="InterPro" id="IPR045175">
    <property type="entry name" value="M28_fam"/>
</dbReference>
<feature type="compositionally biased region" description="Low complexity" evidence="1">
    <location>
        <begin position="84"/>
        <end position="95"/>
    </location>
</feature>
<accession>A0ABU1YU14</accession>
<feature type="compositionally biased region" description="Basic and acidic residues" evidence="1">
    <location>
        <begin position="122"/>
        <end position="131"/>
    </location>
</feature>
<dbReference type="EMBL" id="JAVDXU010000004">
    <property type="protein sequence ID" value="MDR7272371.1"/>
    <property type="molecule type" value="Genomic_DNA"/>
</dbReference>
<name>A0ABU1YU14_ROSSA</name>
<keyword evidence="4" id="KW-1185">Reference proteome</keyword>
<dbReference type="Gene3D" id="3.40.630.10">
    <property type="entry name" value="Zn peptidases"/>
    <property type="match status" value="2"/>
</dbReference>
<dbReference type="InterPro" id="IPR007484">
    <property type="entry name" value="Peptidase_M28"/>
</dbReference>
<evidence type="ECO:0000313" key="4">
    <source>
        <dbReference type="Proteomes" id="UP001180453"/>
    </source>
</evidence>
<protein>
    <recommendedName>
        <fullName evidence="2">Peptidase M28 domain-containing protein</fullName>
    </recommendedName>
</protein>
<dbReference type="PANTHER" id="PTHR12147:SF26">
    <property type="entry name" value="PEPTIDASE M28 DOMAIN-CONTAINING PROTEIN"/>
    <property type="match status" value="1"/>
</dbReference>
<evidence type="ECO:0000256" key="1">
    <source>
        <dbReference type="SAM" id="MobiDB-lite"/>
    </source>
</evidence>
<evidence type="ECO:0000259" key="2">
    <source>
        <dbReference type="Pfam" id="PF04389"/>
    </source>
</evidence>